<dbReference type="EMBL" id="RHJS01000001">
    <property type="protein sequence ID" value="RRK36965.1"/>
    <property type="molecule type" value="Genomic_DNA"/>
</dbReference>
<reference evidence="1" key="1">
    <citation type="submission" date="2018-10" db="EMBL/GenBank/DDBJ databases">
        <title>Schaedlerella arabinophila gen. nov. sp. nov., isolated from the mouse intestinal tract and comparative analysis with the genome of the closely related altered Schaedler flora strain ASF502.</title>
        <authorList>
            <person name="Miyake S."/>
            <person name="Soh M."/>
            <person name="Seedorf H."/>
        </authorList>
    </citation>
    <scope>NUCLEOTIDE SEQUENCE [LARGE SCALE GENOMIC DNA]</scope>
    <source>
        <strain evidence="1">DSM 106076</strain>
    </source>
</reference>
<dbReference type="AlphaFoldDB" id="A0A3R8JW18"/>
<dbReference type="Proteomes" id="UP000274920">
    <property type="component" value="Unassembled WGS sequence"/>
</dbReference>
<protein>
    <submittedName>
        <fullName evidence="1">Uncharacterized protein</fullName>
    </submittedName>
</protein>
<evidence type="ECO:0000313" key="1">
    <source>
        <dbReference type="EMBL" id="RRK36965.1"/>
    </source>
</evidence>
<name>A0A3R8JW18_9FIRM</name>
<proteinExistence type="predicted"/>
<sequence length="268" mass="30899">MKQLFLFKILIGDTYVSRNFSKKYFFTGGGIYMRVKTENMIQKSDGTKIYEPRTIQEVFNDIKKILIEEGLCPDEYFSLSYPMRYVDEAFPEISGLHCNAQWGGSEGIYLDIAMDVFISEEKIYKQISFITGKTLCESEEAFDRMQYIGGYVYRLLMGDGNVHARYILSSTPKQNKDTLDRKLNYELKNLMKKNLYSQKEDSVIDPEELALKATILKVVTAKPLTEDKLKQLLEADNALDTLYNLCRPVMPATLYEVEDIISSARTLH</sequence>
<accession>A0A3R8JW18</accession>
<comment type="caution">
    <text evidence="1">The sequence shown here is derived from an EMBL/GenBank/DDBJ whole genome shotgun (WGS) entry which is preliminary data.</text>
</comment>
<organism evidence="1 2">
    <name type="scientific">Schaedlerella arabinosiphila</name>
    <dbReference type="NCBI Taxonomy" id="2044587"/>
    <lineage>
        <taxon>Bacteria</taxon>
        <taxon>Bacillati</taxon>
        <taxon>Bacillota</taxon>
        <taxon>Clostridia</taxon>
        <taxon>Lachnospirales</taxon>
        <taxon>Lachnospiraceae</taxon>
        <taxon>Schaedlerella</taxon>
    </lineage>
</organism>
<gene>
    <name evidence="1" type="ORF">EBB54_00435</name>
</gene>
<evidence type="ECO:0000313" key="2">
    <source>
        <dbReference type="Proteomes" id="UP000274920"/>
    </source>
</evidence>
<keyword evidence="2" id="KW-1185">Reference proteome</keyword>